<dbReference type="Proteomes" id="UP000001574">
    <property type="component" value="Chromosome"/>
</dbReference>
<name>A0A0H2ZSE6_MYCA1</name>
<protein>
    <submittedName>
        <fullName evidence="2">Uncharacterized protein</fullName>
    </submittedName>
</protein>
<evidence type="ECO:0000313" key="3">
    <source>
        <dbReference type="Proteomes" id="UP000001574"/>
    </source>
</evidence>
<feature type="region of interest" description="Disordered" evidence="1">
    <location>
        <begin position="124"/>
        <end position="145"/>
    </location>
</feature>
<dbReference type="EMBL" id="CP000479">
    <property type="protein sequence ID" value="ABK65255.1"/>
    <property type="molecule type" value="Genomic_DNA"/>
</dbReference>
<accession>A0A0H2ZSE6</accession>
<gene>
    <name evidence="2" type="ordered locus">MAV_1109</name>
</gene>
<proteinExistence type="predicted"/>
<dbReference type="HOGENOM" id="CLU_1382783_0_0_11"/>
<sequence length="217" mass="23476">MVMNFYPVSELYEFTPDVESKSSSHRNPLTITGALNDAEFIDMRLSPQRSRVGILCDIQWCCGFEGSNTALVVVTGVGNVVWSNDDAARQRPWHARYANWEPIGSAGAGPPFPLWNSSDEDMRALDASDSSRQGKGLNSSASSAGLNPSGLAEYILKFGRLSVSGLGASIYIGHIEGIDGAPPDMGELSDAEIIAGFPQWSSIMEVREYYSYVPSAE</sequence>
<dbReference type="KEGG" id="mav:MAV_1109"/>
<reference evidence="2 3" key="1">
    <citation type="submission" date="2006-10" db="EMBL/GenBank/DDBJ databases">
        <authorList>
            <person name="Fleischmann R.D."/>
            <person name="Dodson R.J."/>
            <person name="Haft D.H."/>
            <person name="Merkel J.S."/>
            <person name="Nelson W.C."/>
            <person name="Fraser C.M."/>
        </authorList>
    </citation>
    <scope>NUCLEOTIDE SEQUENCE [LARGE SCALE GENOMIC DNA]</scope>
    <source>
        <strain evidence="2 3">104</strain>
    </source>
</reference>
<organism evidence="2 3">
    <name type="scientific">Mycobacterium avium (strain 104)</name>
    <dbReference type="NCBI Taxonomy" id="243243"/>
    <lineage>
        <taxon>Bacteria</taxon>
        <taxon>Bacillati</taxon>
        <taxon>Actinomycetota</taxon>
        <taxon>Actinomycetes</taxon>
        <taxon>Mycobacteriales</taxon>
        <taxon>Mycobacteriaceae</taxon>
        <taxon>Mycobacterium</taxon>
        <taxon>Mycobacterium avium complex (MAC)</taxon>
    </lineage>
</organism>
<evidence type="ECO:0000313" key="2">
    <source>
        <dbReference type="EMBL" id="ABK65255.1"/>
    </source>
</evidence>
<feature type="compositionally biased region" description="Polar residues" evidence="1">
    <location>
        <begin position="128"/>
        <end position="145"/>
    </location>
</feature>
<dbReference type="AlphaFoldDB" id="A0A0H2ZSE6"/>
<evidence type="ECO:0000256" key="1">
    <source>
        <dbReference type="SAM" id="MobiDB-lite"/>
    </source>
</evidence>